<keyword evidence="2" id="KW-1185">Reference proteome</keyword>
<dbReference type="AlphaFoldDB" id="A0AA35NDK2"/>
<dbReference type="EMBL" id="OX365769">
    <property type="protein sequence ID" value="CAI4035627.1"/>
    <property type="molecule type" value="Genomic_DNA"/>
</dbReference>
<dbReference type="SMR" id="A0AA35NDK2"/>
<dbReference type="PANTHER" id="PTHR12083">
    <property type="entry name" value="BIFUNCTIONAL POLYNUCLEOTIDE PHOSPHATASE/KINASE"/>
    <property type="match status" value="1"/>
</dbReference>
<dbReference type="PANTHER" id="PTHR12083:SF9">
    <property type="entry name" value="BIFUNCTIONAL POLYNUCLEOTIDE PHOSPHATASE_KINASE"/>
    <property type="match status" value="1"/>
</dbReference>
<organism evidence="1 2">
    <name type="scientific">Saccharomyces mikatae IFO 1815</name>
    <dbReference type="NCBI Taxonomy" id="226126"/>
    <lineage>
        <taxon>Eukaryota</taxon>
        <taxon>Fungi</taxon>
        <taxon>Dikarya</taxon>
        <taxon>Ascomycota</taxon>
        <taxon>Saccharomycotina</taxon>
        <taxon>Saccharomycetes</taxon>
        <taxon>Saccharomycetales</taxon>
        <taxon>Saccharomycetaceae</taxon>
        <taxon>Saccharomyces</taxon>
    </lineage>
</organism>
<dbReference type="GO" id="GO:0003690">
    <property type="term" value="F:double-stranded DNA binding"/>
    <property type="evidence" value="ECO:0007669"/>
    <property type="project" value="TreeGrafter"/>
</dbReference>
<dbReference type="InterPro" id="IPR023214">
    <property type="entry name" value="HAD_sf"/>
</dbReference>
<dbReference type="GO" id="GO:0046404">
    <property type="term" value="F:ATP-dependent polydeoxyribonucleotide 5'-hydroxyl-kinase activity"/>
    <property type="evidence" value="ECO:0007669"/>
    <property type="project" value="TreeGrafter"/>
</dbReference>
<evidence type="ECO:0000313" key="2">
    <source>
        <dbReference type="Proteomes" id="UP001161438"/>
    </source>
</evidence>
<dbReference type="InterPro" id="IPR006551">
    <property type="entry name" value="Polynucleotide_phosphatase"/>
</dbReference>
<gene>
    <name evidence="1" type="primary">SMKI13G2770</name>
    <name evidence="1" type="ORF">SMKI_13G2770</name>
</gene>
<dbReference type="InterPro" id="IPR013954">
    <property type="entry name" value="PNK3P"/>
</dbReference>
<protein>
    <recommendedName>
        <fullName evidence="3">Polynucleotide 3'-phosphatase</fullName>
    </recommendedName>
</protein>
<evidence type="ECO:0008006" key="3">
    <source>
        <dbReference type="Google" id="ProtNLM"/>
    </source>
</evidence>
<dbReference type="Proteomes" id="UP001161438">
    <property type="component" value="Chromosome 13"/>
</dbReference>
<proteinExistence type="predicted"/>
<dbReference type="RefSeq" id="XP_056078747.1">
    <property type="nucleotide sequence ID" value="XM_056224872.1"/>
</dbReference>
<dbReference type="Gene3D" id="3.40.50.1000">
    <property type="entry name" value="HAD superfamily/HAD-like"/>
    <property type="match status" value="1"/>
</dbReference>
<dbReference type="Pfam" id="PF08645">
    <property type="entry name" value="PNK3P"/>
    <property type="match status" value="1"/>
</dbReference>
<dbReference type="GO" id="GO:0046403">
    <property type="term" value="F:polynucleotide 3'-phosphatase activity"/>
    <property type="evidence" value="ECO:0007669"/>
    <property type="project" value="TreeGrafter"/>
</dbReference>
<evidence type="ECO:0000313" key="1">
    <source>
        <dbReference type="EMBL" id="CAI4035627.1"/>
    </source>
</evidence>
<dbReference type="InterPro" id="IPR036412">
    <property type="entry name" value="HAD-like_sf"/>
</dbReference>
<reference evidence="1" key="1">
    <citation type="submission" date="2022-10" db="EMBL/GenBank/DDBJ databases">
        <authorList>
            <person name="Byrne P K."/>
        </authorList>
    </citation>
    <scope>NUCLEOTIDE SEQUENCE</scope>
    <source>
        <strain evidence="1">IFO1815</strain>
    </source>
</reference>
<dbReference type="GeneID" id="80920501"/>
<dbReference type="SUPFAM" id="SSF56784">
    <property type="entry name" value="HAD-like"/>
    <property type="match status" value="1"/>
</dbReference>
<dbReference type="NCBIfam" id="TIGR01664">
    <property type="entry name" value="DNA-3'-Pase"/>
    <property type="match status" value="1"/>
</dbReference>
<sequence>MKTEGRQMPHKSTILPFLIKFAPNSPQFTYDCDQCLNVYAFDLDHTIIKPKSPNAKYSRSANDWQFMNFDSKKSTLDYLFSITDNDLAAVIVIFSNQGGVITVPRTSKSCSKYINKISLFLKAIENDKRGEKLSPRLWIYAAPKRPKTVVTNNKKITFPSLCKSYNNDPEIFEKVRKPMTGMADFFRIDITDACRVLKTVPPIKLNWVYYCGDAAGRKNDFSDSDIKFAEKLHVEFKYPEEVFQG</sequence>
<name>A0AA35NDK2_SACMI</name>
<accession>A0AA35NDK2</accession>
<dbReference type="GO" id="GO:0006281">
    <property type="term" value="P:DNA repair"/>
    <property type="evidence" value="ECO:0007669"/>
    <property type="project" value="TreeGrafter"/>
</dbReference>